<protein>
    <submittedName>
        <fullName evidence="1">Uncharacterized protein</fullName>
    </submittedName>
</protein>
<gene>
    <name evidence="1" type="ORF">LCGC14_2828670</name>
</gene>
<feature type="non-terminal residue" evidence="1">
    <location>
        <position position="166"/>
    </location>
</feature>
<name>A0A0F8YES1_9ZZZZ</name>
<organism evidence="1">
    <name type="scientific">marine sediment metagenome</name>
    <dbReference type="NCBI Taxonomy" id="412755"/>
    <lineage>
        <taxon>unclassified sequences</taxon>
        <taxon>metagenomes</taxon>
        <taxon>ecological metagenomes</taxon>
    </lineage>
</organism>
<sequence length="166" mass="18551">MSDLEGLTRGLINRGYSENEILKRLVQEYLDFKIIDETLAFKYAKAIFEECKSSDINSISSPFIKELLNVKRANVSVGKQGVGCRGAGDFFVHKLITELSETDYKAFLSPSSLDDAGAVLMSNIEGYQNTPFNLNNLIILSKMEGIHSRLSDFPFICGFHVNLDDN</sequence>
<accession>A0A0F8YES1</accession>
<dbReference type="EMBL" id="LAZR01053812">
    <property type="protein sequence ID" value="KKK79918.1"/>
    <property type="molecule type" value="Genomic_DNA"/>
</dbReference>
<comment type="caution">
    <text evidence="1">The sequence shown here is derived from an EMBL/GenBank/DDBJ whole genome shotgun (WGS) entry which is preliminary data.</text>
</comment>
<dbReference type="AlphaFoldDB" id="A0A0F8YES1"/>
<reference evidence="1" key="1">
    <citation type="journal article" date="2015" name="Nature">
        <title>Complex archaea that bridge the gap between prokaryotes and eukaryotes.</title>
        <authorList>
            <person name="Spang A."/>
            <person name="Saw J.H."/>
            <person name="Jorgensen S.L."/>
            <person name="Zaremba-Niedzwiedzka K."/>
            <person name="Martijn J."/>
            <person name="Lind A.E."/>
            <person name="van Eijk R."/>
            <person name="Schleper C."/>
            <person name="Guy L."/>
            <person name="Ettema T.J."/>
        </authorList>
    </citation>
    <scope>NUCLEOTIDE SEQUENCE</scope>
</reference>
<evidence type="ECO:0000313" key="1">
    <source>
        <dbReference type="EMBL" id="KKK79918.1"/>
    </source>
</evidence>
<proteinExistence type="predicted"/>